<dbReference type="AlphaFoldDB" id="A0A6N9Q6N2"/>
<dbReference type="Proteomes" id="UP000448943">
    <property type="component" value="Unassembled WGS sequence"/>
</dbReference>
<evidence type="ECO:0000256" key="1">
    <source>
        <dbReference type="SAM" id="Phobius"/>
    </source>
</evidence>
<reference evidence="2 3" key="1">
    <citation type="submission" date="2019-01" db="EMBL/GenBank/DDBJ databases">
        <title>Chengkuizengella sp. nov., isolated from deep-sea sediment of East Pacific Ocean.</title>
        <authorList>
            <person name="Yang J."/>
            <person name="Lai Q."/>
            <person name="Shao Z."/>
        </authorList>
    </citation>
    <scope>NUCLEOTIDE SEQUENCE [LARGE SCALE GENOMIC DNA]</scope>
    <source>
        <strain evidence="2 3">YPA3-1-1</strain>
    </source>
</reference>
<dbReference type="EMBL" id="SIJB01000032">
    <property type="protein sequence ID" value="NBI30555.1"/>
    <property type="molecule type" value="Genomic_DNA"/>
</dbReference>
<name>A0A6N9Q6N2_9BACL</name>
<evidence type="ECO:0000313" key="3">
    <source>
        <dbReference type="Proteomes" id="UP000448943"/>
    </source>
</evidence>
<feature type="transmembrane region" description="Helical" evidence="1">
    <location>
        <begin position="12"/>
        <end position="34"/>
    </location>
</feature>
<dbReference type="RefSeq" id="WP_160647359.1">
    <property type="nucleotide sequence ID" value="NZ_SIJB01000032.1"/>
</dbReference>
<evidence type="ECO:0000313" key="2">
    <source>
        <dbReference type="EMBL" id="NBI30555.1"/>
    </source>
</evidence>
<accession>A0A6N9Q6N2</accession>
<keyword evidence="3" id="KW-1185">Reference proteome</keyword>
<protein>
    <submittedName>
        <fullName evidence="2">Uncharacterized protein</fullName>
    </submittedName>
</protein>
<comment type="caution">
    <text evidence="2">The sequence shown here is derived from an EMBL/GenBank/DDBJ whole genome shotgun (WGS) entry which is preliminary data.</text>
</comment>
<proteinExistence type="predicted"/>
<gene>
    <name evidence="2" type="ORF">ERL59_16520</name>
</gene>
<keyword evidence="1" id="KW-1133">Transmembrane helix</keyword>
<organism evidence="2 3">
    <name type="scientific">Chengkuizengella marina</name>
    <dbReference type="NCBI Taxonomy" id="2507566"/>
    <lineage>
        <taxon>Bacteria</taxon>
        <taxon>Bacillati</taxon>
        <taxon>Bacillota</taxon>
        <taxon>Bacilli</taxon>
        <taxon>Bacillales</taxon>
        <taxon>Paenibacillaceae</taxon>
        <taxon>Chengkuizengella</taxon>
    </lineage>
</organism>
<keyword evidence="1" id="KW-0472">Membrane</keyword>
<keyword evidence="1" id="KW-0812">Transmembrane</keyword>
<sequence length="60" mass="7010">MNEVAYVPLTPSYLPIILLVLLVVGIICFVLFVFKIIRYFVNNKNQLIEINQKLDKITRD</sequence>